<proteinExistence type="predicted"/>
<dbReference type="KEGG" id="sro:Sros_7009"/>
<dbReference type="EMBL" id="CP001814">
    <property type="protein sequence ID" value="ACZ89709.1"/>
    <property type="molecule type" value="Genomic_DNA"/>
</dbReference>
<dbReference type="STRING" id="479432.Sros_7009"/>
<dbReference type="HOGENOM" id="CLU_2083595_0_0_11"/>
<feature type="region of interest" description="Disordered" evidence="1">
    <location>
        <begin position="71"/>
        <end position="99"/>
    </location>
</feature>
<evidence type="ECO:0000313" key="2">
    <source>
        <dbReference type="EMBL" id="ACZ89709.1"/>
    </source>
</evidence>
<protein>
    <submittedName>
        <fullName evidence="2">Uncharacterized protein</fullName>
    </submittedName>
</protein>
<sequence length="117" mass="12445">MSGPAPVAPFTESRGQVISIWIAEVAHQSDLPPSAPFTYENPACAFTGREPAGPLITQACSANPAITLRAGGRREEAGRPYSRVLGDMRPTPGDEHPNVVAASSWGRVDQDLELAFM</sequence>
<evidence type="ECO:0000256" key="1">
    <source>
        <dbReference type="SAM" id="MobiDB-lite"/>
    </source>
</evidence>
<dbReference type="Proteomes" id="UP000002029">
    <property type="component" value="Chromosome"/>
</dbReference>
<gene>
    <name evidence="2" type="ordered locus">Sros_7009</name>
</gene>
<evidence type="ECO:0000313" key="3">
    <source>
        <dbReference type="Proteomes" id="UP000002029"/>
    </source>
</evidence>
<keyword evidence="3" id="KW-1185">Reference proteome</keyword>
<reference evidence="2 3" key="1">
    <citation type="journal article" date="2010" name="Stand. Genomic Sci.">
        <title>Complete genome sequence of Streptosporangium roseum type strain (NI 9100).</title>
        <authorList>
            <person name="Nolan M."/>
            <person name="Sikorski J."/>
            <person name="Jando M."/>
            <person name="Lucas S."/>
            <person name="Lapidus A."/>
            <person name="Glavina Del Rio T."/>
            <person name="Chen F."/>
            <person name="Tice H."/>
            <person name="Pitluck S."/>
            <person name="Cheng J.F."/>
            <person name="Chertkov O."/>
            <person name="Sims D."/>
            <person name="Meincke L."/>
            <person name="Brettin T."/>
            <person name="Han C."/>
            <person name="Detter J.C."/>
            <person name="Bruce D."/>
            <person name="Goodwin L."/>
            <person name="Land M."/>
            <person name="Hauser L."/>
            <person name="Chang Y.J."/>
            <person name="Jeffries C.D."/>
            <person name="Ivanova N."/>
            <person name="Mavromatis K."/>
            <person name="Mikhailova N."/>
            <person name="Chen A."/>
            <person name="Palaniappan K."/>
            <person name="Chain P."/>
            <person name="Rohde M."/>
            <person name="Goker M."/>
            <person name="Bristow J."/>
            <person name="Eisen J.A."/>
            <person name="Markowitz V."/>
            <person name="Hugenholtz P."/>
            <person name="Kyrpides N.C."/>
            <person name="Klenk H.P."/>
        </authorList>
    </citation>
    <scope>NUCLEOTIDE SEQUENCE [LARGE SCALE GENOMIC DNA]</scope>
    <source>
        <strain evidence="3">ATCC 12428 / DSM 43021 / JCM 3005 / NI 9100</strain>
    </source>
</reference>
<dbReference type="AlphaFoldDB" id="D2B8V3"/>
<name>D2B8V3_STRRD</name>
<accession>D2B8V3</accession>
<organism evidence="2 3">
    <name type="scientific">Streptosporangium roseum (strain ATCC 12428 / DSM 43021 / JCM 3005 / KCTC 9067 / NCIMB 10171 / NRRL 2505 / NI 9100)</name>
    <dbReference type="NCBI Taxonomy" id="479432"/>
    <lineage>
        <taxon>Bacteria</taxon>
        <taxon>Bacillati</taxon>
        <taxon>Actinomycetota</taxon>
        <taxon>Actinomycetes</taxon>
        <taxon>Streptosporangiales</taxon>
        <taxon>Streptosporangiaceae</taxon>
        <taxon>Streptosporangium</taxon>
    </lineage>
</organism>